<accession>A0A5M6DB15</accession>
<organism evidence="2 3">
    <name type="scientific">Adhaeribacter rhizoryzae</name>
    <dbReference type="NCBI Taxonomy" id="2607907"/>
    <lineage>
        <taxon>Bacteria</taxon>
        <taxon>Pseudomonadati</taxon>
        <taxon>Bacteroidota</taxon>
        <taxon>Cytophagia</taxon>
        <taxon>Cytophagales</taxon>
        <taxon>Hymenobacteraceae</taxon>
        <taxon>Adhaeribacter</taxon>
    </lineage>
</organism>
<reference evidence="2 3" key="1">
    <citation type="submission" date="2019-09" db="EMBL/GenBank/DDBJ databases">
        <title>Genome sequence and assembly of Adhaeribacter sp.</title>
        <authorList>
            <person name="Chhetri G."/>
        </authorList>
    </citation>
    <scope>NUCLEOTIDE SEQUENCE [LARGE SCALE GENOMIC DNA]</scope>
    <source>
        <strain evidence="2 3">DK36</strain>
    </source>
</reference>
<dbReference type="Gene3D" id="3.40.470.10">
    <property type="entry name" value="Uracil-DNA glycosylase-like domain"/>
    <property type="match status" value="1"/>
</dbReference>
<protein>
    <recommendedName>
        <fullName evidence="1">Uracil-DNA glycosylase-like domain-containing protein</fullName>
    </recommendedName>
</protein>
<evidence type="ECO:0000313" key="3">
    <source>
        <dbReference type="Proteomes" id="UP000323426"/>
    </source>
</evidence>
<keyword evidence="3" id="KW-1185">Reference proteome</keyword>
<evidence type="ECO:0000313" key="2">
    <source>
        <dbReference type="EMBL" id="KAA5542325.1"/>
    </source>
</evidence>
<dbReference type="EMBL" id="VWSF01000018">
    <property type="protein sequence ID" value="KAA5542325.1"/>
    <property type="molecule type" value="Genomic_DNA"/>
</dbReference>
<evidence type="ECO:0000259" key="1">
    <source>
        <dbReference type="Pfam" id="PF03167"/>
    </source>
</evidence>
<dbReference type="AlphaFoldDB" id="A0A5M6DB15"/>
<feature type="domain" description="Uracil-DNA glycosylase-like" evidence="1">
    <location>
        <begin position="115"/>
        <end position="258"/>
    </location>
</feature>
<proteinExistence type="predicted"/>
<gene>
    <name evidence="2" type="ORF">F0145_19030</name>
</gene>
<comment type="caution">
    <text evidence="2">The sequence shown here is derived from an EMBL/GenBank/DDBJ whole genome shotgun (WGS) entry which is preliminary data.</text>
</comment>
<name>A0A5M6DB15_9BACT</name>
<dbReference type="InterPro" id="IPR005122">
    <property type="entry name" value="Uracil-DNA_glycosylase-like"/>
</dbReference>
<dbReference type="Proteomes" id="UP000323426">
    <property type="component" value="Unassembled WGS sequence"/>
</dbReference>
<sequence>MIKTLLEQKYGQFITNEFLTDKNEVIKENWNKDGVEEQKNVVQTLKSLKDLNGNNLVPDNFWSQPVEWGFDFSSWVGNYDNKEFFIIGVEPHIYKNYQLVYDFGNLKDKTLHESANEHYADKNDIWHYLTNIFVDKPTPDSITEFLNKCYITDLCHVVPKGCGQVNTICEKLSIQPGEWHKFRTAVAKRFLLEEIKAVNPKVVILHGNASREFFQYELGVTYTQVYPIDNSKYTIKVGVLENYKIVSIPHLKGDMKNKLWKCKKYPERPLSAKKILNQIVNQA</sequence>
<dbReference type="InterPro" id="IPR036895">
    <property type="entry name" value="Uracil-DNA_glycosylase-like_sf"/>
</dbReference>
<dbReference type="RefSeq" id="WP_150090910.1">
    <property type="nucleotide sequence ID" value="NZ_VWSF01000018.1"/>
</dbReference>
<dbReference type="Pfam" id="PF03167">
    <property type="entry name" value="UDG"/>
    <property type="match status" value="1"/>
</dbReference>